<evidence type="ECO:0000256" key="1">
    <source>
        <dbReference type="SAM" id="Coils"/>
    </source>
</evidence>
<feature type="compositionally biased region" description="Basic and acidic residues" evidence="2">
    <location>
        <begin position="166"/>
        <end position="178"/>
    </location>
</feature>
<dbReference type="AlphaFoldDB" id="A0A565BJW9"/>
<dbReference type="Proteomes" id="UP000489600">
    <property type="component" value="Unassembled WGS sequence"/>
</dbReference>
<evidence type="ECO:0000313" key="3">
    <source>
        <dbReference type="EMBL" id="VVB01905.1"/>
    </source>
</evidence>
<comment type="caution">
    <text evidence="3">The sequence shown here is derived from an EMBL/GenBank/DDBJ whole genome shotgun (WGS) entry which is preliminary data.</text>
</comment>
<organism evidence="3 4">
    <name type="scientific">Arabis nemorensis</name>
    <dbReference type="NCBI Taxonomy" id="586526"/>
    <lineage>
        <taxon>Eukaryota</taxon>
        <taxon>Viridiplantae</taxon>
        <taxon>Streptophyta</taxon>
        <taxon>Embryophyta</taxon>
        <taxon>Tracheophyta</taxon>
        <taxon>Spermatophyta</taxon>
        <taxon>Magnoliopsida</taxon>
        <taxon>eudicotyledons</taxon>
        <taxon>Gunneridae</taxon>
        <taxon>Pentapetalae</taxon>
        <taxon>rosids</taxon>
        <taxon>malvids</taxon>
        <taxon>Brassicales</taxon>
        <taxon>Brassicaceae</taxon>
        <taxon>Arabideae</taxon>
        <taxon>Arabis</taxon>
    </lineage>
</organism>
<proteinExistence type="predicted"/>
<evidence type="ECO:0000313" key="4">
    <source>
        <dbReference type="Proteomes" id="UP000489600"/>
    </source>
</evidence>
<keyword evidence="4" id="KW-1185">Reference proteome</keyword>
<sequence>MLIPLLKKLKPQIAGILEQIIQRCQERITTCWNSILSSSFSSCYTLELAPLRLYTFPPIKPRKSRQKKARKEMVKATFKRVNYTDVAKEIPAPSKRTDATVKQAGPSVAAQGASNQVSLQTEKAAEASLAAKKVGKRVANLSTEVAKKVSDKETRKKRPNEVAIEGSKKKQRVEESTEKTASVEAAASGSEEEPATYDLSFTFKLKDYIASIPQACAELCSRIPCSTEHDFPAYPLLPLYQLVSELRLFDFSMEERFWLSCLIRAEDVRNSICEESGRYQICPEGVQKSVRAIFGFHQIFENYMKNQIYDHIWESDHRKIRASVSGASKEARGLSERGKEAKKVSSLEKKVATQIAAMDDLSKKAEEARERAKYAKAEL</sequence>
<feature type="region of interest" description="Disordered" evidence="2">
    <location>
        <begin position="148"/>
        <end position="189"/>
    </location>
</feature>
<keyword evidence="1" id="KW-0175">Coiled coil</keyword>
<protein>
    <submittedName>
        <fullName evidence="3">Uncharacterized protein</fullName>
    </submittedName>
</protein>
<name>A0A565BJW9_9BRAS</name>
<evidence type="ECO:0000256" key="2">
    <source>
        <dbReference type="SAM" id="MobiDB-lite"/>
    </source>
</evidence>
<gene>
    <name evidence="3" type="ORF">ANE_LOCUS12349</name>
</gene>
<feature type="coiled-coil region" evidence="1">
    <location>
        <begin position="351"/>
        <end position="378"/>
    </location>
</feature>
<reference evidence="3" key="1">
    <citation type="submission" date="2019-07" db="EMBL/GenBank/DDBJ databases">
        <authorList>
            <person name="Dittberner H."/>
        </authorList>
    </citation>
    <scope>NUCLEOTIDE SEQUENCE [LARGE SCALE GENOMIC DNA]</scope>
</reference>
<dbReference type="EMBL" id="CABITT030000004">
    <property type="protein sequence ID" value="VVB01905.1"/>
    <property type="molecule type" value="Genomic_DNA"/>
</dbReference>
<accession>A0A565BJW9</accession>